<dbReference type="RefSeq" id="WP_376867027.1">
    <property type="nucleotide sequence ID" value="NZ_JBHRYB010000013.1"/>
</dbReference>
<dbReference type="Gene3D" id="3.30.70.270">
    <property type="match status" value="1"/>
</dbReference>
<dbReference type="SUPFAM" id="SSF55785">
    <property type="entry name" value="PYP-like sensor domain (PAS domain)"/>
    <property type="match status" value="1"/>
</dbReference>
<evidence type="ECO:0000313" key="1">
    <source>
        <dbReference type="EMBL" id="MFC3680924.1"/>
    </source>
</evidence>
<sequence>MKKSPDLIASSHAIPDANALLTVLNSLDALVYVADMDTHELIFVNDYALKKWGDPGERKCWQYLQSNQDGPCQFCTNDQLITTTGDAAEPYVWEFRNTKTGRWFQCRDQAVRWTDGRLVRIEVATDITDRKHIEEQFQQARHKAESLADTDALTGLNNRRAFFRLGNQALKEAVRFQRLYQAKSQGRNQVAHD</sequence>
<dbReference type="Gene3D" id="3.30.450.20">
    <property type="entry name" value="PAS domain"/>
    <property type="match status" value="1"/>
</dbReference>
<protein>
    <recommendedName>
        <fullName evidence="3">PAC domain-containing protein</fullName>
    </recommendedName>
</protein>
<evidence type="ECO:0008006" key="3">
    <source>
        <dbReference type="Google" id="ProtNLM"/>
    </source>
</evidence>
<keyword evidence="2" id="KW-1185">Reference proteome</keyword>
<comment type="caution">
    <text evidence="1">The sequence shown here is derived from an EMBL/GenBank/DDBJ whole genome shotgun (WGS) entry which is preliminary data.</text>
</comment>
<proteinExistence type="predicted"/>
<dbReference type="Proteomes" id="UP001595722">
    <property type="component" value="Unassembled WGS sequence"/>
</dbReference>
<evidence type="ECO:0000313" key="2">
    <source>
        <dbReference type="Proteomes" id="UP001595722"/>
    </source>
</evidence>
<organism evidence="1 2">
    <name type="scientific">Bacterioplanoides pacificum</name>
    <dbReference type="NCBI Taxonomy" id="1171596"/>
    <lineage>
        <taxon>Bacteria</taxon>
        <taxon>Pseudomonadati</taxon>
        <taxon>Pseudomonadota</taxon>
        <taxon>Gammaproteobacteria</taxon>
        <taxon>Oceanospirillales</taxon>
        <taxon>Oceanospirillaceae</taxon>
        <taxon>Bacterioplanoides</taxon>
    </lineage>
</organism>
<gene>
    <name evidence="1" type="ORF">ACFOMG_12515</name>
</gene>
<dbReference type="InterPro" id="IPR043128">
    <property type="entry name" value="Rev_trsase/Diguanyl_cyclase"/>
</dbReference>
<name>A0ABV7VTR5_9GAMM</name>
<accession>A0ABV7VTR5</accession>
<dbReference type="InterPro" id="IPR035965">
    <property type="entry name" value="PAS-like_dom_sf"/>
</dbReference>
<dbReference type="EMBL" id="JBHRYB010000013">
    <property type="protein sequence ID" value="MFC3680924.1"/>
    <property type="molecule type" value="Genomic_DNA"/>
</dbReference>
<reference evidence="2" key="1">
    <citation type="journal article" date="2019" name="Int. J. Syst. Evol. Microbiol.">
        <title>The Global Catalogue of Microorganisms (GCM) 10K type strain sequencing project: providing services to taxonomists for standard genome sequencing and annotation.</title>
        <authorList>
            <consortium name="The Broad Institute Genomics Platform"/>
            <consortium name="The Broad Institute Genome Sequencing Center for Infectious Disease"/>
            <person name="Wu L."/>
            <person name="Ma J."/>
        </authorList>
    </citation>
    <scope>NUCLEOTIDE SEQUENCE [LARGE SCALE GENOMIC DNA]</scope>
    <source>
        <strain evidence="2">KCTC 42424</strain>
    </source>
</reference>